<sequence length="126" mass="12926">MLLPLRGALAAAMMCHVAGTGVQTEVQMAERSHDHGHSHSDVASGGHHGAEVTSQATDHHDFAGVGDPADKCNLCSAFCSVTGMVSGTATASEPQTLTTVFPHLYAPPPSFISDGQGASSPNHLTH</sequence>
<evidence type="ECO:0000313" key="3">
    <source>
        <dbReference type="Proteomes" id="UP000500826"/>
    </source>
</evidence>
<evidence type="ECO:0000313" key="2">
    <source>
        <dbReference type="EMBL" id="QJW85557.1"/>
    </source>
</evidence>
<feature type="region of interest" description="Disordered" evidence="1">
    <location>
        <begin position="30"/>
        <end position="54"/>
    </location>
</feature>
<accession>A0ABX6P5Z5</accession>
<reference evidence="2 3" key="2">
    <citation type="submission" date="2020-05" db="EMBL/GenBank/DDBJ databases">
        <authorList>
            <person name="Khan S.A."/>
            <person name="Jeon C.O."/>
            <person name="Chun B.H."/>
        </authorList>
    </citation>
    <scope>NUCLEOTIDE SEQUENCE [LARGE SCALE GENOMIC DNA]</scope>
    <source>
        <strain evidence="2 3">H242</strain>
    </source>
</reference>
<keyword evidence="3" id="KW-1185">Reference proteome</keyword>
<gene>
    <name evidence="2" type="ORF">HK414_26575</name>
</gene>
<dbReference type="EMBL" id="CP053418">
    <property type="protein sequence ID" value="QJW85557.1"/>
    <property type="molecule type" value="Genomic_DNA"/>
</dbReference>
<dbReference type="Proteomes" id="UP000500826">
    <property type="component" value="Chromosome"/>
</dbReference>
<protein>
    <recommendedName>
        <fullName evidence="4">DUF2946 domain-containing protein</fullName>
    </recommendedName>
</protein>
<reference evidence="2 3" key="1">
    <citation type="submission" date="2020-05" db="EMBL/GenBank/DDBJ databases">
        <title>Ramlibacter rhizophilus sp. nov., isolated from rhizosphere soil of national flower Mugunghwa from South Korea.</title>
        <authorList>
            <person name="Zheng-Fei Y."/>
            <person name="Huan T."/>
        </authorList>
    </citation>
    <scope>NUCLEOTIDE SEQUENCE [LARGE SCALE GENOMIC DNA]</scope>
    <source>
        <strain evidence="2 3">H242</strain>
    </source>
</reference>
<organism evidence="2 3">
    <name type="scientific">Ramlibacter terrae</name>
    <dbReference type="NCBI Taxonomy" id="2732511"/>
    <lineage>
        <taxon>Bacteria</taxon>
        <taxon>Pseudomonadati</taxon>
        <taxon>Pseudomonadota</taxon>
        <taxon>Betaproteobacteria</taxon>
        <taxon>Burkholderiales</taxon>
        <taxon>Comamonadaceae</taxon>
        <taxon>Ramlibacter</taxon>
    </lineage>
</organism>
<evidence type="ECO:0000256" key="1">
    <source>
        <dbReference type="SAM" id="MobiDB-lite"/>
    </source>
</evidence>
<proteinExistence type="predicted"/>
<feature type="compositionally biased region" description="Basic and acidic residues" evidence="1">
    <location>
        <begin position="30"/>
        <end position="40"/>
    </location>
</feature>
<name>A0ABX6P5Z5_9BURK</name>
<evidence type="ECO:0008006" key="4">
    <source>
        <dbReference type="Google" id="ProtNLM"/>
    </source>
</evidence>